<dbReference type="EMBL" id="SEKV01000166">
    <property type="protein sequence ID" value="TFY62445.1"/>
    <property type="molecule type" value="Genomic_DNA"/>
</dbReference>
<dbReference type="Proteomes" id="UP000298390">
    <property type="component" value="Unassembled WGS sequence"/>
</dbReference>
<evidence type="ECO:0008006" key="3">
    <source>
        <dbReference type="Google" id="ProtNLM"/>
    </source>
</evidence>
<sequence>MSNSDAPTVEGTKTPTYNRLFNAPDADLTVRSSDGQLFRVHRRNLYEHTEGFPGEDITVNTDEEIVSLTESASTLELLFQFMYRQEQPDVRQLQSTELFDLAEAVEKYRVFPALQVCNMAIAEGGVEEEEEEEEGGPFSHRPIARARLDFLTVTALTSYNIASHI</sequence>
<protein>
    <recommendedName>
        <fullName evidence="3">BTB domain-containing protein</fullName>
    </recommendedName>
</protein>
<comment type="caution">
    <text evidence="1">The sequence shown here is derived from an EMBL/GenBank/DDBJ whole genome shotgun (WGS) entry which is preliminary data.</text>
</comment>
<accession>A0A4Y9YJ90</accession>
<evidence type="ECO:0000313" key="2">
    <source>
        <dbReference type="Proteomes" id="UP000298390"/>
    </source>
</evidence>
<gene>
    <name evidence="1" type="ORF">EVJ58_g3856</name>
</gene>
<organism evidence="1 2">
    <name type="scientific">Rhodofomes roseus</name>
    <dbReference type="NCBI Taxonomy" id="34475"/>
    <lineage>
        <taxon>Eukaryota</taxon>
        <taxon>Fungi</taxon>
        <taxon>Dikarya</taxon>
        <taxon>Basidiomycota</taxon>
        <taxon>Agaricomycotina</taxon>
        <taxon>Agaricomycetes</taxon>
        <taxon>Polyporales</taxon>
        <taxon>Rhodofomes</taxon>
    </lineage>
</organism>
<dbReference type="AlphaFoldDB" id="A0A4Y9YJ90"/>
<evidence type="ECO:0000313" key="1">
    <source>
        <dbReference type="EMBL" id="TFY62445.1"/>
    </source>
</evidence>
<reference evidence="1 2" key="1">
    <citation type="submission" date="2019-01" db="EMBL/GenBank/DDBJ databases">
        <title>Genome sequencing of the rare red list fungi Fomitopsis rosea.</title>
        <authorList>
            <person name="Buettner E."/>
            <person name="Kellner H."/>
        </authorList>
    </citation>
    <scope>NUCLEOTIDE SEQUENCE [LARGE SCALE GENOMIC DNA]</scope>
    <source>
        <strain evidence="1 2">DSM 105464</strain>
    </source>
</reference>
<proteinExistence type="predicted"/>
<name>A0A4Y9YJ90_9APHY</name>